<dbReference type="Pfam" id="PF01052">
    <property type="entry name" value="FliMN_C"/>
    <property type="match status" value="1"/>
</dbReference>
<feature type="domain" description="Flagellar motor switch protein FliN-like C-terminal" evidence="8">
    <location>
        <begin position="28"/>
        <end position="98"/>
    </location>
</feature>
<proteinExistence type="inferred from homology"/>
<evidence type="ECO:0000256" key="2">
    <source>
        <dbReference type="ARBA" id="ARBA00009226"/>
    </source>
</evidence>
<keyword evidence="5" id="KW-0145">Chemotaxis</keyword>
<dbReference type="RefSeq" id="WP_092343927.1">
    <property type="nucleotide sequence ID" value="NZ_FNQN01000001.1"/>
</dbReference>
<dbReference type="InterPro" id="IPR036429">
    <property type="entry name" value="SpoA-like_sf"/>
</dbReference>
<name>A0A1H3VGT5_9BACT</name>
<dbReference type="GO" id="GO:0003774">
    <property type="term" value="F:cytoskeletal motor activity"/>
    <property type="evidence" value="ECO:0007669"/>
    <property type="project" value="InterPro"/>
</dbReference>
<keyword evidence="6" id="KW-0283">Flagellar rotation</keyword>
<dbReference type="InterPro" id="IPR051469">
    <property type="entry name" value="FliN/MopA/SpaO"/>
</dbReference>
<comment type="similarity">
    <text evidence="2">Belongs to the FliN/MopA/SpaO family.</text>
</comment>
<keyword evidence="10" id="KW-1185">Reference proteome</keyword>
<keyword evidence="9" id="KW-0966">Cell projection</keyword>
<dbReference type="EMBL" id="FNQN01000001">
    <property type="protein sequence ID" value="SDZ74013.1"/>
    <property type="molecule type" value="Genomic_DNA"/>
</dbReference>
<evidence type="ECO:0000256" key="5">
    <source>
        <dbReference type="ARBA" id="ARBA00022500"/>
    </source>
</evidence>
<keyword evidence="7" id="KW-0472">Membrane</keyword>
<dbReference type="OrthoDB" id="9773459at2"/>
<dbReference type="NCBIfam" id="TIGR02480">
    <property type="entry name" value="fliN"/>
    <property type="match status" value="1"/>
</dbReference>
<accession>A0A1H3VGT5</accession>
<dbReference type="GO" id="GO:0006935">
    <property type="term" value="P:chemotaxis"/>
    <property type="evidence" value="ECO:0007669"/>
    <property type="project" value="UniProtKB-KW"/>
</dbReference>
<evidence type="ECO:0000256" key="1">
    <source>
        <dbReference type="ARBA" id="ARBA00004413"/>
    </source>
</evidence>
<protein>
    <recommendedName>
        <fullName evidence="3">Flagellar motor switch protein FliN</fullName>
    </recommendedName>
</protein>
<dbReference type="Proteomes" id="UP000199409">
    <property type="component" value="Unassembled WGS sequence"/>
</dbReference>
<dbReference type="InterPro" id="IPR012826">
    <property type="entry name" value="FliN"/>
</dbReference>
<dbReference type="InterPro" id="IPR001172">
    <property type="entry name" value="FliN_T3SS_HrcQb"/>
</dbReference>
<evidence type="ECO:0000313" key="9">
    <source>
        <dbReference type="EMBL" id="SDZ74013.1"/>
    </source>
</evidence>
<dbReference type="PANTHER" id="PTHR43484:SF1">
    <property type="entry name" value="FLAGELLAR MOTOR SWITCH PROTEIN FLIN"/>
    <property type="match status" value="1"/>
</dbReference>
<sequence length="108" mass="11896">MSTENLENGQAVEAAANKDKFDDRGIDLLLDIPLEVSVEVGRSRILVRDLLQLQEGSLVELDKLAGEPLDLYVNSRLIARGEAVVVNEKFGLRLTDVVSPSERIEHLG</sequence>
<comment type="subcellular location">
    <subcellularLocation>
        <location evidence="1">Cell membrane</location>
        <topology evidence="1">Peripheral membrane protein</topology>
        <orientation evidence="1">Cytoplasmic side</orientation>
    </subcellularLocation>
</comment>
<keyword evidence="4" id="KW-1003">Cell membrane</keyword>
<keyword evidence="9" id="KW-0282">Flagellum</keyword>
<dbReference type="PRINTS" id="PR00956">
    <property type="entry name" value="FLGMOTORFLIN"/>
</dbReference>
<organism evidence="9 10">
    <name type="scientific">Desulfuromusa kysingii</name>
    <dbReference type="NCBI Taxonomy" id="37625"/>
    <lineage>
        <taxon>Bacteria</taxon>
        <taxon>Pseudomonadati</taxon>
        <taxon>Thermodesulfobacteriota</taxon>
        <taxon>Desulfuromonadia</taxon>
        <taxon>Desulfuromonadales</taxon>
        <taxon>Geopsychrobacteraceae</taxon>
        <taxon>Desulfuromusa</taxon>
    </lineage>
</organism>
<gene>
    <name evidence="9" type="ORF">SAMN05660420_00045</name>
</gene>
<dbReference type="GO" id="GO:0071973">
    <property type="term" value="P:bacterial-type flagellum-dependent cell motility"/>
    <property type="evidence" value="ECO:0007669"/>
    <property type="project" value="InterPro"/>
</dbReference>
<dbReference type="STRING" id="37625.SAMN05660420_00045"/>
<dbReference type="GO" id="GO:0009425">
    <property type="term" value="C:bacterial-type flagellum basal body"/>
    <property type="evidence" value="ECO:0007669"/>
    <property type="project" value="InterPro"/>
</dbReference>
<dbReference type="SUPFAM" id="SSF101801">
    <property type="entry name" value="Surface presentation of antigens (SPOA)"/>
    <property type="match status" value="1"/>
</dbReference>
<evidence type="ECO:0000256" key="4">
    <source>
        <dbReference type="ARBA" id="ARBA00022475"/>
    </source>
</evidence>
<dbReference type="Gene3D" id="2.30.330.10">
    <property type="entry name" value="SpoA-like"/>
    <property type="match status" value="1"/>
</dbReference>
<evidence type="ECO:0000256" key="3">
    <source>
        <dbReference type="ARBA" id="ARBA00021897"/>
    </source>
</evidence>
<evidence type="ECO:0000259" key="8">
    <source>
        <dbReference type="Pfam" id="PF01052"/>
    </source>
</evidence>
<keyword evidence="9" id="KW-0969">Cilium</keyword>
<evidence type="ECO:0000256" key="7">
    <source>
        <dbReference type="ARBA" id="ARBA00023136"/>
    </source>
</evidence>
<dbReference type="InterPro" id="IPR001543">
    <property type="entry name" value="FliN-like_C"/>
</dbReference>
<evidence type="ECO:0000313" key="10">
    <source>
        <dbReference type="Proteomes" id="UP000199409"/>
    </source>
</evidence>
<dbReference type="AlphaFoldDB" id="A0A1H3VGT5"/>
<evidence type="ECO:0000256" key="6">
    <source>
        <dbReference type="ARBA" id="ARBA00022779"/>
    </source>
</evidence>
<dbReference type="GO" id="GO:0005886">
    <property type="term" value="C:plasma membrane"/>
    <property type="evidence" value="ECO:0007669"/>
    <property type="project" value="UniProtKB-SubCell"/>
</dbReference>
<reference evidence="9 10" key="1">
    <citation type="submission" date="2016-10" db="EMBL/GenBank/DDBJ databases">
        <authorList>
            <person name="de Groot N.N."/>
        </authorList>
    </citation>
    <scope>NUCLEOTIDE SEQUENCE [LARGE SCALE GENOMIC DNA]</scope>
    <source>
        <strain evidence="9 10">DSM 7343</strain>
    </source>
</reference>
<dbReference type="PANTHER" id="PTHR43484">
    <property type="match status" value="1"/>
</dbReference>